<feature type="region of interest" description="Disordered" evidence="1">
    <location>
        <begin position="146"/>
        <end position="207"/>
    </location>
</feature>
<evidence type="ECO:0000313" key="2">
    <source>
        <dbReference type="EMBL" id="TKW04571.1"/>
    </source>
</evidence>
<feature type="region of interest" description="Disordered" evidence="1">
    <location>
        <begin position="1"/>
        <end position="75"/>
    </location>
</feature>
<accession>A0A4U6TPL4</accession>
<dbReference type="AlphaFoldDB" id="A0A4U6TPL4"/>
<dbReference type="EMBL" id="CM016558">
    <property type="protein sequence ID" value="TKW04571.1"/>
    <property type="molecule type" value="Genomic_DNA"/>
</dbReference>
<feature type="compositionally biased region" description="Basic residues" evidence="1">
    <location>
        <begin position="56"/>
        <end position="69"/>
    </location>
</feature>
<gene>
    <name evidence="2" type="ORF">SEVIR_7G118850v2</name>
</gene>
<protein>
    <submittedName>
        <fullName evidence="2">Uncharacterized protein</fullName>
    </submittedName>
</protein>
<keyword evidence="3" id="KW-1185">Reference proteome</keyword>
<feature type="compositionally biased region" description="Basic and acidic residues" evidence="1">
    <location>
        <begin position="1"/>
        <end position="10"/>
    </location>
</feature>
<sequence length="255" mass="26975">MGGDDQKEEVVESSSCTSSDAADEVRAPSSAKVGSSSAMKKCSTTDELEAAIPPPPKKKRAVIAKRSMKKSISEDDVPPKVLELAMDAEKATALAAQDKSPIIEEVINIEYAPEPPIVVDSNTSGLMVDPVSARITRTAEAVAKAGNDRATTIQATPKGPSPTIKPLRLIGEPSLKLRRSTRISSDMDLSRPDSGPSVDGDSHSTRDIIHTQAVLPPQEQIMEKPSTPRATSAVVALMHEVLASSIDVVPPAPER</sequence>
<organism evidence="2 3">
    <name type="scientific">Setaria viridis</name>
    <name type="common">Green bristlegrass</name>
    <name type="synonym">Setaria italica subsp. viridis</name>
    <dbReference type="NCBI Taxonomy" id="4556"/>
    <lineage>
        <taxon>Eukaryota</taxon>
        <taxon>Viridiplantae</taxon>
        <taxon>Streptophyta</taxon>
        <taxon>Embryophyta</taxon>
        <taxon>Tracheophyta</taxon>
        <taxon>Spermatophyta</taxon>
        <taxon>Magnoliopsida</taxon>
        <taxon>Liliopsida</taxon>
        <taxon>Poales</taxon>
        <taxon>Poaceae</taxon>
        <taxon>PACMAD clade</taxon>
        <taxon>Panicoideae</taxon>
        <taxon>Panicodae</taxon>
        <taxon>Paniceae</taxon>
        <taxon>Cenchrinae</taxon>
        <taxon>Setaria</taxon>
    </lineage>
</organism>
<reference evidence="2" key="1">
    <citation type="submission" date="2019-03" db="EMBL/GenBank/DDBJ databases">
        <title>WGS assembly of Setaria viridis.</title>
        <authorList>
            <person name="Huang P."/>
            <person name="Jenkins J."/>
            <person name="Grimwood J."/>
            <person name="Barry K."/>
            <person name="Healey A."/>
            <person name="Mamidi S."/>
            <person name="Sreedasyam A."/>
            <person name="Shu S."/>
            <person name="Feldman M."/>
            <person name="Wu J."/>
            <person name="Yu Y."/>
            <person name="Chen C."/>
            <person name="Johnson J."/>
            <person name="Rokhsar D."/>
            <person name="Baxter I."/>
            <person name="Schmutz J."/>
            <person name="Brutnell T."/>
            <person name="Kellogg E."/>
        </authorList>
    </citation>
    <scope>NUCLEOTIDE SEQUENCE [LARGE SCALE GENOMIC DNA]</scope>
</reference>
<dbReference type="Gramene" id="TKW04571">
    <property type="protein sequence ID" value="TKW04571"/>
    <property type="gene ID" value="SEVIR_7G118850v2"/>
</dbReference>
<proteinExistence type="predicted"/>
<evidence type="ECO:0000256" key="1">
    <source>
        <dbReference type="SAM" id="MobiDB-lite"/>
    </source>
</evidence>
<evidence type="ECO:0000313" key="3">
    <source>
        <dbReference type="Proteomes" id="UP000298652"/>
    </source>
</evidence>
<name>A0A4U6TPL4_SETVI</name>
<dbReference type="Proteomes" id="UP000298652">
    <property type="component" value="Chromosome 7"/>
</dbReference>